<accession>A0A3Q2PLK0</accession>
<dbReference type="Pfam" id="PF13359">
    <property type="entry name" value="DDE_Tnp_4"/>
    <property type="match status" value="1"/>
</dbReference>
<dbReference type="GO" id="GO:0003677">
    <property type="term" value="F:DNA binding"/>
    <property type="evidence" value="ECO:0007669"/>
    <property type="project" value="UniProtKB-UniRule"/>
</dbReference>
<organism evidence="8 9">
    <name type="scientific">Fundulus heteroclitus</name>
    <name type="common">Killifish</name>
    <name type="synonym">Mummichog</name>
    <dbReference type="NCBI Taxonomy" id="8078"/>
    <lineage>
        <taxon>Eukaryota</taxon>
        <taxon>Metazoa</taxon>
        <taxon>Chordata</taxon>
        <taxon>Craniata</taxon>
        <taxon>Vertebrata</taxon>
        <taxon>Euteleostomi</taxon>
        <taxon>Actinopterygii</taxon>
        <taxon>Neopterygii</taxon>
        <taxon>Teleostei</taxon>
        <taxon>Neoteleostei</taxon>
        <taxon>Acanthomorphata</taxon>
        <taxon>Ovalentaria</taxon>
        <taxon>Atherinomorphae</taxon>
        <taxon>Cyprinodontiformes</taxon>
        <taxon>Fundulidae</taxon>
        <taxon>Fundulus</taxon>
    </lineage>
</organism>
<dbReference type="SUPFAM" id="SSF57716">
    <property type="entry name" value="Glucocorticoid receptor-like (DNA-binding domain)"/>
    <property type="match status" value="1"/>
</dbReference>
<dbReference type="GO" id="GO:0008270">
    <property type="term" value="F:zinc ion binding"/>
    <property type="evidence" value="ECO:0007669"/>
    <property type="project" value="UniProtKB-KW"/>
</dbReference>
<evidence type="ECO:0000256" key="3">
    <source>
        <dbReference type="ARBA" id="ARBA00022771"/>
    </source>
</evidence>
<dbReference type="GeneTree" id="ENSGT00940000164656"/>
<comment type="cofactor">
    <cofactor evidence="1">
        <name>a divalent metal cation</name>
        <dbReference type="ChEBI" id="CHEBI:60240"/>
    </cofactor>
</comment>
<keyword evidence="4" id="KW-0862">Zinc</keyword>
<dbReference type="Proteomes" id="UP000265000">
    <property type="component" value="Unplaced"/>
</dbReference>
<evidence type="ECO:0000313" key="8">
    <source>
        <dbReference type="Ensembl" id="ENSFHEP00000014223.1"/>
    </source>
</evidence>
<keyword evidence="5 6" id="KW-0238">DNA-binding</keyword>
<name>A0A3Q2PLK0_FUNHE</name>
<dbReference type="InterPro" id="IPR027806">
    <property type="entry name" value="HARBI1_dom"/>
</dbReference>
<feature type="domain" description="THAP-type" evidence="7">
    <location>
        <begin position="1"/>
        <end position="89"/>
    </location>
</feature>
<dbReference type="Pfam" id="PF05485">
    <property type="entry name" value="THAP"/>
    <property type="match status" value="1"/>
</dbReference>
<evidence type="ECO:0000313" key="9">
    <source>
        <dbReference type="Proteomes" id="UP000265000"/>
    </source>
</evidence>
<reference evidence="8" key="2">
    <citation type="submission" date="2025-09" db="UniProtKB">
        <authorList>
            <consortium name="Ensembl"/>
        </authorList>
    </citation>
    <scope>IDENTIFICATION</scope>
</reference>
<evidence type="ECO:0000256" key="5">
    <source>
        <dbReference type="ARBA" id="ARBA00023125"/>
    </source>
</evidence>
<evidence type="ECO:0000256" key="1">
    <source>
        <dbReference type="ARBA" id="ARBA00001968"/>
    </source>
</evidence>
<dbReference type="Ensembl" id="ENSFHET00000021977.1">
    <property type="protein sequence ID" value="ENSFHEP00000014223.1"/>
    <property type="gene ID" value="ENSFHEG00000015768.1"/>
</dbReference>
<evidence type="ECO:0000256" key="4">
    <source>
        <dbReference type="ARBA" id="ARBA00022833"/>
    </source>
</evidence>
<proteinExistence type="predicted"/>
<evidence type="ECO:0000259" key="7">
    <source>
        <dbReference type="PROSITE" id="PS50950"/>
    </source>
</evidence>
<keyword evidence="9" id="KW-1185">Reference proteome</keyword>
<dbReference type="InterPro" id="IPR006612">
    <property type="entry name" value="THAP_Znf"/>
</dbReference>
<evidence type="ECO:0000256" key="2">
    <source>
        <dbReference type="ARBA" id="ARBA00022723"/>
    </source>
</evidence>
<sequence>MVFKHCCYGTCNSDSRYADRPHMKDVFFINFPKFKTAKKKCVRWVHLFGRPSQQFNPEKVTKFTYICSKHFVGRKGPTEENPDPFPATSCSKQVRFFLCFIEGMNRPLQSKVENIILRNQLNLSGTISPVPAEECRPTLHLSVGILKNDDKAMKFFTGLTYFNFVALTTSSIDELLKCLVRLKRGYCFYTMSFMFKQSESCLRSIFTSCLQLLYCHFNELREVMFPDRSVLKRFMPKSFKSFKNVHCSVDCTEFFVQMPRNFSQQGNLYSNYKHHLSLIITYKCLIAVAPNGTGVFILYEVSDREIFEQCRILSHLNPGDLLLVHRGFTVEDLLMPRHVHVNIPPFLNGREKLTAQEELLTRKIAKARIHVERYNERLNKFKLISGTIPLSLAPLASQAYFKHQNGLITDTEENAA</sequence>
<reference evidence="8" key="1">
    <citation type="submission" date="2025-08" db="UniProtKB">
        <authorList>
            <consortium name="Ensembl"/>
        </authorList>
    </citation>
    <scope>IDENTIFICATION</scope>
</reference>
<dbReference type="AlphaFoldDB" id="A0A3Q2PLK0"/>
<dbReference type="PANTHER" id="PTHR23080">
    <property type="entry name" value="THAP DOMAIN PROTEIN"/>
    <property type="match status" value="1"/>
</dbReference>
<evidence type="ECO:0000256" key="6">
    <source>
        <dbReference type="PROSITE-ProRule" id="PRU00309"/>
    </source>
</evidence>
<keyword evidence="3 6" id="KW-0863">Zinc-finger</keyword>
<dbReference type="STRING" id="8078.ENSFHEP00000014223"/>
<keyword evidence="2" id="KW-0479">Metal-binding</keyword>
<protein>
    <recommendedName>
        <fullName evidence="7">THAP-type domain-containing protein</fullName>
    </recommendedName>
</protein>
<dbReference type="PANTHER" id="PTHR23080:SF141">
    <property type="entry name" value="TRANSPOSASE HELIX-TURN-HELIX DOMAIN-CONTAINING PROTEIN"/>
    <property type="match status" value="1"/>
</dbReference>
<dbReference type="PROSITE" id="PS50950">
    <property type="entry name" value="ZF_THAP"/>
    <property type="match status" value="1"/>
</dbReference>